<dbReference type="SUPFAM" id="SSF53474">
    <property type="entry name" value="alpha/beta-Hydrolases"/>
    <property type="match status" value="1"/>
</dbReference>
<evidence type="ECO:0000259" key="3">
    <source>
        <dbReference type="Pfam" id="PF07859"/>
    </source>
</evidence>
<dbReference type="EMBL" id="FOAF01000016">
    <property type="protein sequence ID" value="SEM55907.1"/>
    <property type="molecule type" value="Genomic_DNA"/>
</dbReference>
<dbReference type="Proteomes" id="UP000199421">
    <property type="component" value="Unassembled WGS sequence"/>
</dbReference>
<evidence type="ECO:0000256" key="1">
    <source>
        <dbReference type="ARBA" id="ARBA00010515"/>
    </source>
</evidence>
<evidence type="ECO:0000313" key="5">
    <source>
        <dbReference type="Proteomes" id="UP000199421"/>
    </source>
</evidence>
<dbReference type="PROSITE" id="PS01173">
    <property type="entry name" value="LIPASE_GDXG_HIS"/>
    <property type="match status" value="1"/>
</dbReference>
<organism evidence="4 5">
    <name type="scientific">Olivibacter domesticus</name>
    <name type="common">Pseudosphingobacterium domesticum</name>
    <dbReference type="NCBI Taxonomy" id="407022"/>
    <lineage>
        <taxon>Bacteria</taxon>
        <taxon>Pseudomonadati</taxon>
        <taxon>Bacteroidota</taxon>
        <taxon>Sphingobacteriia</taxon>
        <taxon>Sphingobacteriales</taxon>
        <taxon>Sphingobacteriaceae</taxon>
        <taxon>Olivibacter</taxon>
    </lineage>
</organism>
<dbReference type="STRING" id="407022.SAMN05661044_05487"/>
<reference evidence="5" key="1">
    <citation type="submission" date="2016-10" db="EMBL/GenBank/DDBJ databases">
        <authorList>
            <person name="Varghese N."/>
            <person name="Submissions S."/>
        </authorList>
    </citation>
    <scope>NUCLEOTIDE SEQUENCE [LARGE SCALE GENOMIC DNA]</scope>
    <source>
        <strain evidence="5">DSM 18733</strain>
    </source>
</reference>
<sequence length="351" mass="38505">MKNSIMNPSIFTWIVCLTLNSVIMAQTNQTIKAENDPQILREVRGFLKVLNAGDGEPIEKLPPSDARKVLVDAQNSVSVNYDGIEESQKEITQDGQTITIHIVKPAGVKNNAPVFIFVHGGGWVLGDYLTHKRLVRDLAVGSGAVAVFPDYTPSPEAKYPTAINQLYATTKWVAEKGNEIGVNGKNLAIVGNSVGGNMAASVALMAKDKNGPLLKLQVLLWPVTDADFDTESYHQMASERFLTRNMMIWFWDNYLPEQNRRKEIYASPLQASLEQLKGLPPALVQTAENDVLRDEGEAYARKLDEAGVPVTLTRYQGLIHDYGLLNPIAEVPAIQTALLQAAAVIKKALAE</sequence>
<evidence type="ECO:0000256" key="2">
    <source>
        <dbReference type="ARBA" id="ARBA00022801"/>
    </source>
</evidence>
<proteinExistence type="inferred from homology"/>
<accession>A0A1H7ZEM0</accession>
<dbReference type="GO" id="GO:0016787">
    <property type="term" value="F:hydrolase activity"/>
    <property type="evidence" value="ECO:0007669"/>
    <property type="project" value="UniProtKB-KW"/>
</dbReference>
<dbReference type="InterPro" id="IPR002168">
    <property type="entry name" value="Lipase_GDXG_HIS_AS"/>
</dbReference>
<name>A0A1H7ZEM0_OLID1</name>
<feature type="domain" description="Alpha/beta hydrolase fold-3" evidence="3">
    <location>
        <begin position="116"/>
        <end position="322"/>
    </location>
</feature>
<gene>
    <name evidence="4" type="ORF">SAMN05661044_05487</name>
</gene>
<dbReference type="InterPro" id="IPR029058">
    <property type="entry name" value="AB_hydrolase_fold"/>
</dbReference>
<protein>
    <submittedName>
        <fullName evidence="4">Acetyl esterase/lipase</fullName>
    </submittedName>
</protein>
<dbReference type="PANTHER" id="PTHR48081">
    <property type="entry name" value="AB HYDROLASE SUPERFAMILY PROTEIN C4A8.06C"/>
    <property type="match status" value="1"/>
</dbReference>
<keyword evidence="5" id="KW-1185">Reference proteome</keyword>
<dbReference type="InterPro" id="IPR013094">
    <property type="entry name" value="AB_hydrolase_3"/>
</dbReference>
<dbReference type="AlphaFoldDB" id="A0A1H7ZEM0"/>
<dbReference type="Pfam" id="PF07859">
    <property type="entry name" value="Abhydrolase_3"/>
    <property type="match status" value="1"/>
</dbReference>
<dbReference type="InterPro" id="IPR050300">
    <property type="entry name" value="GDXG_lipolytic_enzyme"/>
</dbReference>
<dbReference type="PANTHER" id="PTHR48081:SF8">
    <property type="entry name" value="ALPHA_BETA HYDROLASE FOLD-3 DOMAIN-CONTAINING PROTEIN-RELATED"/>
    <property type="match status" value="1"/>
</dbReference>
<dbReference type="Gene3D" id="3.40.50.1820">
    <property type="entry name" value="alpha/beta hydrolase"/>
    <property type="match status" value="1"/>
</dbReference>
<evidence type="ECO:0000313" key="4">
    <source>
        <dbReference type="EMBL" id="SEM55907.1"/>
    </source>
</evidence>
<comment type="similarity">
    <text evidence="1">Belongs to the 'GDXG' lipolytic enzyme family.</text>
</comment>
<keyword evidence="2" id="KW-0378">Hydrolase</keyword>